<evidence type="ECO:0000256" key="1">
    <source>
        <dbReference type="SAM" id="Phobius"/>
    </source>
</evidence>
<proteinExistence type="predicted"/>
<dbReference type="Proteomes" id="UP000245674">
    <property type="component" value="Unassembled WGS sequence"/>
</dbReference>
<comment type="caution">
    <text evidence="2">The sequence shown here is derived from an EMBL/GenBank/DDBJ whole genome shotgun (WGS) entry which is preliminary data.</text>
</comment>
<evidence type="ECO:0000313" key="2">
    <source>
        <dbReference type="EMBL" id="PWJ66000.1"/>
    </source>
</evidence>
<evidence type="ECO:0000313" key="3">
    <source>
        <dbReference type="Proteomes" id="UP000245674"/>
    </source>
</evidence>
<evidence type="ECO:0008006" key="4">
    <source>
        <dbReference type="Google" id="ProtNLM"/>
    </source>
</evidence>
<name>A0ABX5LF54_9MICO</name>
<feature type="transmembrane region" description="Helical" evidence="1">
    <location>
        <begin position="47"/>
        <end position="69"/>
    </location>
</feature>
<protein>
    <recommendedName>
        <fullName evidence="4">DUF3592 domain-containing protein</fullName>
    </recommendedName>
</protein>
<keyword evidence="3" id="KW-1185">Reference proteome</keyword>
<keyword evidence="1" id="KW-0812">Transmembrane</keyword>
<sequence length="175" mass="20048">MEGTGLEEEIETFLRWHDPDQVRRSKAAAFLSVRCTGLPCLSVIIDVMSWSVVVVLAVLLLVLLQVLLWQRRWRIRRELLTYGTRVAARVVAHDPARGDRDSARDLGRLLVIYRTAEGEEKRAVKTPQRRGDAWMAGEPAAVIYDPRRPNDAERLIVGFGRTKKKWFTARQQRAS</sequence>
<keyword evidence="1" id="KW-0472">Membrane</keyword>
<reference evidence="2 3" key="1">
    <citation type="submission" date="2018-03" db="EMBL/GenBank/DDBJ databases">
        <title>Genomic Encyclopedia of Type Strains, Phase III (KMG-III): the genomes of soil and plant-associated and newly described type strains.</title>
        <authorList>
            <person name="Whitman W."/>
        </authorList>
    </citation>
    <scope>NUCLEOTIDE SEQUENCE [LARGE SCALE GENOMIC DNA]</scope>
    <source>
        <strain evidence="2 3">VKM Ac-1602</strain>
    </source>
</reference>
<keyword evidence="1" id="KW-1133">Transmembrane helix</keyword>
<gene>
    <name evidence="2" type="ORF">B0H03_102140</name>
</gene>
<organism evidence="2 3">
    <name type="scientific">Rathayibacter iranicus NCPPB 2253 = VKM Ac-1602</name>
    <dbReference type="NCBI Taxonomy" id="1328868"/>
    <lineage>
        <taxon>Bacteria</taxon>
        <taxon>Bacillati</taxon>
        <taxon>Actinomycetota</taxon>
        <taxon>Actinomycetes</taxon>
        <taxon>Micrococcales</taxon>
        <taxon>Microbacteriaceae</taxon>
        <taxon>Rathayibacter</taxon>
    </lineage>
</organism>
<accession>A0ABX5LF54</accession>
<dbReference type="EMBL" id="QGDV01000002">
    <property type="protein sequence ID" value="PWJ66000.1"/>
    <property type="molecule type" value="Genomic_DNA"/>
</dbReference>